<sequence length="44" mass="4830">DNGKSAGRPDQGLGLTATPQNLPIREVCMSKECWCECTGLTRRH</sequence>
<dbReference type="EnsemblMetazoa" id="Aqu2.1.12257_001">
    <property type="protein sequence ID" value="Aqu2.1.12257_001"/>
    <property type="gene ID" value="Aqu2.1.12257"/>
</dbReference>
<proteinExistence type="predicted"/>
<accession>A0A1X7TCH0</accession>
<protein>
    <submittedName>
        <fullName evidence="1">Uncharacterized protein</fullName>
    </submittedName>
</protein>
<evidence type="ECO:0000313" key="1">
    <source>
        <dbReference type="EnsemblMetazoa" id="Aqu2.1.12257_001"/>
    </source>
</evidence>
<reference evidence="1" key="1">
    <citation type="submission" date="2017-05" db="UniProtKB">
        <authorList>
            <consortium name="EnsemblMetazoa"/>
        </authorList>
    </citation>
    <scope>IDENTIFICATION</scope>
</reference>
<organism evidence="1">
    <name type="scientific">Amphimedon queenslandica</name>
    <name type="common">Sponge</name>
    <dbReference type="NCBI Taxonomy" id="400682"/>
    <lineage>
        <taxon>Eukaryota</taxon>
        <taxon>Metazoa</taxon>
        <taxon>Porifera</taxon>
        <taxon>Demospongiae</taxon>
        <taxon>Heteroscleromorpha</taxon>
        <taxon>Haplosclerida</taxon>
        <taxon>Niphatidae</taxon>
        <taxon>Amphimedon</taxon>
    </lineage>
</organism>
<dbReference type="InParanoid" id="A0A1X7TCH0"/>
<dbReference type="AlphaFoldDB" id="A0A1X7TCH0"/>
<name>A0A1X7TCH0_AMPQE</name>